<keyword evidence="2" id="KW-1133">Transmembrane helix</keyword>
<feature type="domain" description="EfeO-type cupredoxin-like" evidence="3">
    <location>
        <begin position="53"/>
        <end position="144"/>
    </location>
</feature>
<feature type="transmembrane region" description="Helical" evidence="2">
    <location>
        <begin position="30"/>
        <end position="51"/>
    </location>
</feature>
<organism evidence="4 5">
    <name type="scientific">Rhodobacter aestuarii</name>
    <dbReference type="NCBI Taxonomy" id="453582"/>
    <lineage>
        <taxon>Bacteria</taxon>
        <taxon>Pseudomonadati</taxon>
        <taxon>Pseudomonadota</taxon>
        <taxon>Alphaproteobacteria</taxon>
        <taxon>Rhodobacterales</taxon>
        <taxon>Rhodobacter group</taxon>
        <taxon>Rhodobacter</taxon>
    </lineage>
</organism>
<keyword evidence="2" id="KW-0812">Transmembrane</keyword>
<proteinExistence type="predicted"/>
<evidence type="ECO:0000313" key="4">
    <source>
        <dbReference type="EMBL" id="SIS66558.1"/>
    </source>
</evidence>
<dbReference type="STRING" id="453582.SAMN05421580_103115"/>
<dbReference type="RefSeq" id="WP_108188615.1">
    <property type="nucleotide sequence ID" value="NZ_QAXT01000004.1"/>
</dbReference>
<evidence type="ECO:0000259" key="3">
    <source>
        <dbReference type="Pfam" id="PF13473"/>
    </source>
</evidence>
<dbReference type="Proteomes" id="UP000186221">
    <property type="component" value="Unassembled WGS sequence"/>
</dbReference>
<protein>
    <submittedName>
        <fullName evidence="4">Cupredoxin-like domain-containing protein</fullName>
    </submittedName>
</protein>
<keyword evidence="2" id="KW-0472">Membrane</keyword>
<dbReference type="Pfam" id="PF13473">
    <property type="entry name" value="Cupredoxin_1"/>
    <property type="match status" value="1"/>
</dbReference>
<reference evidence="5" key="1">
    <citation type="submission" date="2017-01" db="EMBL/GenBank/DDBJ databases">
        <authorList>
            <person name="Varghese N."/>
            <person name="Submissions S."/>
        </authorList>
    </citation>
    <scope>NUCLEOTIDE SEQUENCE [LARGE SCALE GENOMIC DNA]</scope>
    <source>
        <strain evidence="5">DSM 19945</strain>
    </source>
</reference>
<dbReference type="InterPro" id="IPR028096">
    <property type="entry name" value="EfeO_Cupredoxin"/>
</dbReference>
<gene>
    <name evidence="4" type="ORF">SAMN05421580_103115</name>
</gene>
<dbReference type="EMBL" id="FTOG01000003">
    <property type="protein sequence ID" value="SIS66558.1"/>
    <property type="molecule type" value="Genomic_DNA"/>
</dbReference>
<evidence type="ECO:0000256" key="2">
    <source>
        <dbReference type="SAM" id="Phobius"/>
    </source>
</evidence>
<keyword evidence="5" id="KW-1185">Reference proteome</keyword>
<evidence type="ECO:0000313" key="5">
    <source>
        <dbReference type="Proteomes" id="UP000186221"/>
    </source>
</evidence>
<evidence type="ECO:0000256" key="1">
    <source>
        <dbReference type="SAM" id="MobiDB-lite"/>
    </source>
</evidence>
<dbReference type="AlphaFoldDB" id="A0A1N7KYA1"/>
<name>A0A1N7KYA1_9RHOB</name>
<accession>A0A1N7KYA1</accession>
<feature type="region of interest" description="Disordered" evidence="1">
    <location>
        <begin position="1"/>
        <end position="20"/>
    </location>
</feature>
<sequence length="154" mass="15915">MTTSDTSKTEMDTTKPASTMAASRGIGNTYSYGIAIGIALAIGGFEMAWNVHARNTAMTMAGITISVDGSGCTPSALKMRAGTATYNIVNRSAQPLDWQILRDGEVVAGQTGIAPGTAAAVTQEMIAGDYQLICGSTAAPKGEIEVLPVTIIQR</sequence>